<dbReference type="Gene3D" id="3.40.50.1860">
    <property type="match status" value="1"/>
</dbReference>
<comment type="caution">
    <text evidence="2">The sequence shown here is derived from an EMBL/GenBank/DDBJ whole genome shotgun (WGS) entry which is preliminary data.</text>
</comment>
<evidence type="ECO:0008006" key="4">
    <source>
        <dbReference type="Google" id="ProtNLM"/>
    </source>
</evidence>
<dbReference type="AlphaFoldDB" id="A0A6N7EJA7"/>
<sequence>MTRLGLLHTVPALAEVFQDLGTELDPDLELVHVVDPALLARAADGITPELAARTAAHARHLAEQGADAVLVTCSSIGECADAAADRTDVPVLRVDRPMAEESVRIATAPGARGRISVLATVETTLGPTSRLIAAAAGAADVAVDAAVVPGAADARRRGEQATHDELVRSAVVAAAGTSDVVVLAQASMADAWRADPRGAGDTPVLSSPLSGLRAALEAGAGRDGRAIEDAGPVRRANRPD</sequence>
<name>A0A6N7EJA7_9MICO</name>
<dbReference type="Proteomes" id="UP000437709">
    <property type="component" value="Unassembled WGS sequence"/>
</dbReference>
<evidence type="ECO:0000313" key="3">
    <source>
        <dbReference type="Proteomes" id="UP000437709"/>
    </source>
</evidence>
<reference evidence="2 3" key="1">
    <citation type="submission" date="2019-10" db="EMBL/GenBank/DDBJ databases">
        <title>Georgenia wutianyii sp. nov. and Georgenia yuyongxinii sp. nov. isolated from plateau pika (Ochotona curzoniae) in the Qinghai-Tibet plateau of China.</title>
        <authorList>
            <person name="Tian Z."/>
        </authorList>
    </citation>
    <scope>NUCLEOTIDE SEQUENCE [LARGE SCALE GENOMIC DNA]</scope>
    <source>
        <strain evidence="2 3">JCM 19765</strain>
    </source>
</reference>
<gene>
    <name evidence="2" type="ORF">GB881_06120</name>
</gene>
<proteinExistence type="predicted"/>
<organism evidence="2 3">
    <name type="scientific">Georgenia subflava</name>
    <dbReference type="NCBI Taxonomy" id="1622177"/>
    <lineage>
        <taxon>Bacteria</taxon>
        <taxon>Bacillati</taxon>
        <taxon>Actinomycetota</taxon>
        <taxon>Actinomycetes</taxon>
        <taxon>Micrococcales</taxon>
        <taxon>Bogoriellaceae</taxon>
        <taxon>Georgenia</taxon>
    </lineage>
</organism>
<dbReference type="GO" id="GO:0047661">
    <property type="term" value="F:amino-acid racemase activity"/>
    <property type="evidence" value="ECO:0007669"/>
    <property type="project" value="InterPro"/>
</dbReference>
<evidence type="ECO:0000256" key="1">
    <source>
        <dbReference type="SAM" id="MobiDB-lite"/>
    </source>
</evidence>
<feature type="region of interest" description="Disordered" evidence="1">
    <location>
        <begin position="221"/>
        <end position="240"/>
    </location>
</feature>
<dbReference type="Pfam" id="PF01177">
    <property type="entry name" value="Asp_Glu_race"/>
    <property type="match status" value="1"/>
</dbReference>
<dbReference type="InterPro" id="IPR015942">
    <property type="entry name" value="Asp/Glu/hydantoin_racemase"/>
</dbReference>
<dbReference type="InterPro" id="IPR001920">
    <property type="entry name" value="Asp/Glu_race"/>
</dbReference>
<dbReference type="RefSeq" id="WP_152194157.1">
    <property type="nucleotide sequence ID" value="NZ_VUKD01000001.1"/>
</dbReference>
<accession>A0A6N7EJA7</accession>
<dbReference type="EMBL" id="WHPC01000015">
    <property type="protein sequence ID" value="MPV36635.1"/>
    <property type="molecule type" value="Genomic_DNA"/>
</dbReference>
<dbReference type="OrthoDB" id="978447at2"/>
<keyword evidence="3" id="KW-1185">Reference proteome</keyword>
<protein>
    <recommendedName>
        <fullName evidence="4">Arylsulfatase</fullName>
    </recommendedName>
</protein>
<evidence type="ECO:0000313" key="2">
    <source>
        <dbReference type="EMBL" id="MPV36635.1"/>
    </source>
</evidence>